<sequence length="832" mass="93536">MDPKPTYKELEQRIAALEKEVAEYKQAEHKLHLFKTVIDASKQESAELFRNIYEKSPIGIEVYDPQGRLLHVNDACLKMFGILDPAEIQGFCLFEDPNLPAIKKERLFKGEIIRYEVAFDFELVKKKRLYRTTKSGSAYLDVIITPFGISKERSLGGYLVQVVDNTLRKLAEEALQKAHSELEKRVEERTAELVRQIEDRKRMEEALHFTRFAVDRSSDAAFWMGSDAHFIYVNKAACLSLGYSQDELLKMTVHDIDPNLPKEAWPDHWSEIKRQGSFVLESHHRTKDGRIFPVEISVNYMKFGGKEYNCAFVRDISKRKNIEAAIRLSKREWVSTFDAMSDWVSLVDLKCRILRSNRAGEKFVKLSIEEMIGRACCELVLGTQGPIPECPTPKMLQTNQRETIDLYAPNMNRWLRISVDPVMDEDKNPVKAVYIVRDVTEFKKMEEERLKAMKLESIGILAGGIAHDFNNLLSVIVGNISLAEDDIKSEVGISENLKAAQTACLRAQELTKQLITFSKGGLPIKKIGPIGDLIRKTTKAILSGSKVTCDVIMPPDLWLIAFDEDQIRFVIRNLIVNALESMPDGGSILLKAENVSIGAETIVQGLVLSPGKYVTISIRDQGIGIPAEHLALIFDPYFSTKEMGPEKGMGLGLATAYSIINKHNGQILVESEVGVGTTFTIYLPAYEKDVEKRTPEKTIHPEKVAARTGRILLMDDEKMIRDLAKNMLERFGFDTDVAKDGANAIKLYKKAMDSGKPYDAVILDLTVKEGLGGKDAVKSLLKIDPQVKAIVSSGYSNDPVITDFKEYGFIGALAKPYSMEDLHDVLNKVTNE</sequence>
<dbReference type="SMART" id="SM00387">
    <property type="entry name" value="HATPase_c"/>
    <property type="match status" value="1"/>
</dbReference>
<evidence type="ECO:0000256" key="2">
    <source>
        <dbReference type="ARBA" id="ARBA00012438"/>
    </source>
</evidence>
<dbReference type="Pfam" id="PF13188">
    <property type="entry name" value="PAS_8"/>
    <property type="match status" value="1"/>
</dbReference>
<name>A0A8J6TJP3_9BACT</name>
<dbReference type="Pfam" id="PF13426">
    <property type="entry name" value="PAS_9"/>
    <property type="match status" value="2"/>
</dbReference>
<evidence type="ECO:0000256" key="1">
    <source>
        <dbReference type="ARBA" id="ARBA00000085"/>
    </source>
</evidence>
<dbReference type="SMART" id="SM00388">
    <property type="entry name" value="HisKA"/>
    <property type="match status" value="1"/>
</dbReference>
<proteinExistence type="predicted"/>
<dbReference type="Pfam" id="PF02518">
    <property type="entry name" value="HATPase_c"/>
    <property type="match status" value="1"/>
</dbReference>
<dbReference type="SUPFAM" id="SSF47384">
    <property type="entry name" value="Homodimeric domain of signal transducing histidine kinase"/>
    <property type="match status" value="1"/>
</dbReference>
<dbReference type="InterPro" id="IPR011006">
    <property type="entry name" value="CheY-like_superfamily"/>
</dbReference>
<dbReference type="InterPro" id="IPR036097">
    <property type="entry name" value="HisK_dim/P_sf"/>
</dbReference>
<feature type="domain" description="Response regulatory" evidence="6">
    <location>
        <begin position="710"/>
        <end position="830"/>
    </location>
</feature>
<dbReference type="InterPro" id="IPR003661">
    <property type="entry name" value="HisK_dim/P_dom"/>
</dbReference>
<dbReference type="PANTHER" id="PTHR43065:SF42">
    <property type="entry name" value="TWO-COMPONENT SENSOR PPRA"/>
    <property type="match status" value="1"/>
</dbReference>
<dbReference type="PROSITE" id="PS50110">
    <property type="entry name" value="RESPONSE_REGULATORY"/>
    <property type="match status" value="1"/>
</dbReference>
<evidence type="ECO:0000256" key="4">
    <source>
        <dbReference type="PROSITE-ProRule" id="PRU00169"/>
    </source>
</evidence>
<dbReference type="InterPro" id="IPR003594">
    <property type="entry name" value="HATPase_dom"/>
</dbReference>
<dbReference type="Pfam" id="PF00072">
    <property type="entry name" value="Response_reg"/>
    <property type="match status" value="1"/>
</dbReference>
<dbReference type="EMBL" id="JACNJH010000205">
    <property type="protein sequence ID" value="MBC8362587.1"/>
    <property type="molecule type" value="Genomic_DNA"/>
</dbReference>
<comment type="caution">
    <text evidence="9">The sequence shown here is derived from an EMBL/GenBank/DDBJ whole genome shotgun (WGS) entry which is preliminary data.</text>
</comment>
<dbReference type="EC" id="2.7.13.3" evidence="2"/>
<accession>A0A8J6TJP3</accession>
<evidence type="ECO:0000313" key="10">
    <source>
        <dbReference type="Proteomes" id="UP000603434"/>
    </source>
</evidence>
<evidence type="ECO:0000256" key="3">
    <source>
        <dbReference type="ARBA" id="ARBA00022553"/>
    </source>
</evidence>
<dbReference type="SUPFAM" id="SSF55785">
    <property type="entry name" value="PYP-like sensor domain (PAS domain)"/>
    <property type="match status" value="3"/>
</dbReference>
<evidence type="ECO:0000313" key="9">
    <source>
        <dbReference type="EMBL" id="MBC8362587.1"/>
    </source>
</evidence>
<dbReference type="PROSITE" id="PS50113">
    <property type="entry name" value="PAC"/>
    <property type="match status" value="1"/>
</dbReference>
<dbReference type="PROSITE" id="PS50109">
    <property type="entry name" value="HIS_KIN"/>
    <property type="match status" value="1"/>
</dbReference>
<dbReference type="CDD" id="cd00130">
    <property type="entry name" value="PAS"/>
    <property type="match status" value="3"/>
</dbReference>
<dbReference type="Proteomes" id="UP000603434">
    <property type="component" value="Unassembled WGS sequence"/>
</dbReference>
<feature type="domain" description="PAC" evidence="8">
    <location>
        <begin position="397"/>
        <end position="451"/>
    </location>
</feature>
<evidence type="ECO:0000259" key="6">
    <source>
        <dbReference type="PROSITE" id="PS50110"/>
    </source>
</evidence>
<dbReference type="Gene3D" id="1.10.287.130">
    <property type="match status" value="1"/>
</dbReference>
<gene>
    <name evidence="9" type="ORF">H8E23_14470</name>
</gene>
<dbReference type="SMART" id="SM00448">
    <property type="entry name" value="REC"/>
    <property type="match status" value="1"/>
</dbReference>
<dbReference type="InterPro" id="IPR004358">
    <property type="entry name" value="Sig_transdc_His_kin-like_C"/>
</dbReference>
<dbReference type="InterPro" id="IPR035965">
    <property type="entry name" value="PAS-like_dom_sf"/>
</dbReference>
<dbReference type="Gene3D" id="3.40.50.2300">
    <property type="match status" value="1"/>
</dbReference>
<dbReference type="Gene3D" id="3.30.565.10">
    <property type="entry name" value="Histidine kinase-like ATPase, C-terminal domain"/>
    <property type="match status" value="1"/>
</dbReference>
<organism evidence="9 10">
    <name type="scientific">Candidatus Desulfatibia profunda</name>
    <dbReference type="NCBI Taxonomy" id="2841695"/>
    <lineage>
        <taxon>Bacteria</taxon>
        <taxon>Pseudomonadati</taxon>
        <taxon>Thermodesulfobacteriota</taxon>
        <taxon>Desulfobacteria</taxon>
        <taxon>Desulfobacterales</taxon>
        <taxon>Desulfobacterales incertae sedis</taxon>
        <taxon>Candidatus Desulfatibia</taxon>
    </lineage>
</organism>
<dbReference type="PROSITE" id="PS50112">
    <property type="entry name" value="PAS"/>
    <property type="match status" value="1"/>
</dbReference>
<dbReference type="SMART" id="SM00091">
    <property type="entry name" value="PAS"/>
    <property type="match status" value="3"/>
</dbReference>
<dbReference type="SUPFAM" id="SSF55874">
    <property type="entry name" value="ATPase domain of HSP90 chaperone/DNA topoisomerase II/histidine kinase"/>
    <property type="match status" value="1"/>
</dbReference>
<comment type="catalytic activity">
    <reaction evidence="1">
        <text>ATP + protein L-histidine = ADP + protein N-phospho-L-histidine.</text>
        <dbReference type="EC" id="2.7.13.3"/>
    </reaction>
</comment>
<feature type="domain" description="Histidine kinase" evidence="5">
    <location>
        <begin position="464"/>
        <end position="687"/>
    </location>
</feature>
<dbReference type="NCBIfam" id="TIGR00229">
    <property type="entry name" value="sensory_box"/>
    <property type="match status" value="3"/>
</dbReference>
<dbReference type="InterPro" id="IPR000700">
    <property type="entry name" value="PAS-assoc_C"/>
</dbReference>
<dbReference type="InterPro" id="IPR036890">
    <property type="entry name" value="HATPase_C_sf"/>
</dbReference>
<keyword evidence="3 4" id="KW-0597">Phosphoprotein</keyword>
<reference evidence="9 10" key="1">
    <citation type="submission" date="2020-08" db="EMBL/GenBank/DDBJ databases">
        <title>Bridging the membrane lipid divide: bacteria of the FCB group superphylum have the potential to synthesize archaeal ether lipids.</title>
        <authorList>
            <person name="Villanueva L."/>
            <person name="Von Meijenfeldt F.A.B."/>
            <person name="Westbye A.B."/>
            <person name="Yadav S."/>
            <person name="Hopmans E.C."/>
            <person name="Dutilh B.E."/>
            <person name="Sinninghe Damste J.S."/>
        </authorList>
    </citation>
    <scope>NUCLEOTIDE SEQUENCE [LARGE SCALE GENOMIC DNA]</scope>
    <source>
        <strain evidence="9">NIOZ-UU30</strain>
    </source>
</reference>
<dbReference type="Gene3D" id="3.30.450.20">
    <property type="entry name" value="PAS domain"/>
    <property type="match status" value="3"/>
</dbReference>
<evidence type="ECO:0000259" key="5">
    <source>
        <dbReference type="PROSITE" id="PS50109"/>
    </source>
</evidence>
<dbReference type="InterPro" id="IPR001789">
    <property type="entry name" value="Sig_transdc_resp-reg_receiver"/>
</dbReference>
<feature type="modified residue" description="4-aspartylphosphate" evidence="4">
    <location>
        <position position="764"/>
    </location>
</feature>
<feature type="domain" description="PAS" evidence="7">
    <location>
        <begin position="45"/>
        <end position="82"/>
    </location>
</feature>
<dbReference type="PANTHER" id="PTHR43065">
    <property type="entry name" value="SENSOR HISTIDINE KINASE"/>
    <property type="match status" value="1"/>
</dbReference>
<dbReference type="InterPro" id="IPR005467">
    <property type="entry name" value="His_kinase_dom"/>
</dbReference>
<dbReference type="GO" id="GO:0000155">
    <property type="term" value="F:phosphorelay sensor kinase activity"/>
    <property type="evidence" value="ECO:0007669"/>
    <property type="project" value="InterPro"/>
</dbReference>
<evidence type="ECO:0000259" key="8">
    <source>
        <dbReference type="PROSITE" id="PS50113"/>
    </source>
</evidence>
<dbReference type="AlphaFoldDB" id="A0A8J6TJP3"/>
<protein>
    <recommendedName>
        <fullName evidence="2">histidine kinase</fullName>
        <ecNumber evidence="2">2.7.13.3</ecNumber>
    </recommendedName>
</protein>
<dbReference type="InterPro" id="IPR000014">
    <property type="entry name" value="PAS"/>
</dbReference>
<evidence type="ECO:0000259" key="7">
    <source>
        <dbReference type="PROSITE" id="PS50112"/>
    </source>
</evidence>
<dbReference type="SUPFAM" id="SSF52172">
    <property type="entry name" value="CheY-like"/>
    <property type="match status" value="1"/>
</dbReference>
<dbReference type="PRINTS" id="PR00344">
    <property type="entry name" value="BCTRLSENSOR"/>
</dbReference>